<name>A0A6L5YWL1_9RHOB</name>
<gene>
    <name evidence="3" type="ORF">GE300_03945</name>
</gene>
<dbReference type="Gene3D" id="3.40.50.12370">
    <property type="match status" value="1"/>
</dbReference>
<reference evidence="3 4" key="1">
    <citation type="submission" date="2019-10" db="EMBL/GenBank/DDBJ databases">
        <title>Cognatihalovulum marinum gen. nov. sp. nov., a new member of the family Rhodobacteraceae isolated from deep seawater of the Northwest Indian Ocean.</title>
        <authorList>
            <person name="Ruan C."/>
            <person name="Wang J."/>
            <person name="Zheng X."/>
            <person name="Song L."/>
            <person name="Zhu Y."/>
            <person name="Huang Y."/>
            <person name="Lu Z."/>
            <person name="Du W."/>
            <person name="Huang L."/>
            <person name="Dai X."/>
        </authorList>
    </citation>
    <scope>NUCLEOTIDE SEQUENCE [LARGE SCALE GENOMIC DNA]</scope>
    <source>
        <strain evidence="3 4">2CG4</strain>
    </source>
</reference>
<comment type="caution">
    <text evidence="3">The sequence shown here is derived from an EMBL/GenBank/DDBJ whole genome shotgun (WGS) entry which is preliminary data.</text>
</comment>
<dbReference type="EMBL" id="WIND01000002">
    <property type="protein sequence ID" value="MSU88773.1"/>
    <property type="molecule type" value="Genomic_DNA"/>
</dbReference>
<dbReference type="InterPro" id="IPR006016">
    <property type="entry name" value="UspA"/>
</dbReference>
<dbReference type="RefSeq" id="WP_154445128.1">
    <property type="nucleotide sequence ID" value="NZ_WIND01000002.1"/>
</dbReference>
<protein>
    <recommendedName>
        <fullName evidence="2">UspA domain-containing protein</fullName>
    </recommendedName>
</protein>
<evidence type="ECO:0000313" key="4">
    <source>
        <dbReference type="Proteomes" id="UP000474957"/>
    </source>
</evidence>
<keyword evidence="4" id="KW-1185">Reference proteome</keyword>
<feature type="domain" description="UspA" evidence="2">
    <location>
        <begin position="152"/>
        <end position="275"/>
    </location>
</feature>
<dbReference type="Pfam" id="PF00582">
    <property type="entry name" value="Usp"/>
    <property type="match status" value="1"/>
</dbReference>
<dbReference type="PANTHER" id="PTHR46268">
    <property type="entry name" value="STRESS RESPONSE PROTEIN NHAX"/>
    <property type="match status" value="1"/>
</dbReference>
<evidence type="ECO:0000259" key="2">
    <source>
        <dbReference type="Pfam" id="PF00582"/>
    </source>
</evidence>
<accession>A0A6L5YWL1</accession>
<sequence>MSIASLLTIVRPDVPDETLIESFAMCQDGHLMVLVVSQAPPAPASAYDMVNSDVWLEASQEARDWASARADEIERLLAQRSQRGEVSAHVAGPVHLADLVASASRCTDLVLLPMGPDRDRGLDRAVLNGALFESGAPVLTYNASAAPAGTFHTALIAWNATPEGGRAVRAALPLLQTAGRVVVLLVDPEPGTRGHGADPGVDLAFYLGHHGISAEILKVPSEGKPVEEVLARQAREQGADLLVMGAYGHSRLRERIFGGTTHAILEQPPCPVLLAH</sequence>
<proteinExistence type="inferred from homology"/>
<dbReference type="PANTHER" id="PTHR46268:SF15">
    <property type="entry name" value="UNIVERSAL STRESS PROTEIN HP_0031"/>
    <property type="match status" value="1"/>
</dbReference>
<evidence type="ECO:0000256" key="1">
    <source>
        <dbReference type="ARBA" id="ARBA00008791"/>
    </source>
</evidence>
<organism evidence="3 4">
    <name type="scientific">Halovulum marinum</name>
    <dbReference type="NCBI Taxonomy" id="2662447"/>
    <lineage>
        <taxon>Bacteria</taxon>
        <taxon>Pseudomonadati</taxon>
        <taxon>Pseudomonadota</taxon>
        <taxon>Alphaproteobacteria</taxon>
        <taxon>Rhodobacterales</taxon>
        <taxon>Paracoccaceae</taxon>
        <taxon>Halovulum</taxon>
    </lineage>
</organism>
<dbReference type="AlphaFoldDB" id="A0A6L5YWL1"/>
<comment type="similarity">
    <text evidence="1">Belongs to the universal stress protein A family.</text>
</comment>
<evidence type="ECO:0000313" key="3">
    <source>
        <dbReference type="EMBL" id="MSU88773.1"/>
    </source>
</evidence>
<dbReference type="CDD" id="cd00293">
    <property type="entry name" value="USP-like"/>
    <property type="match status" value="1"/>
</dbReference>
<dbReference type="Proteomes" id="UP000474957">
    <property type="component" value="Unassembled WGS sequence"/>
</dbReference>
<dbReference type="PRINTS" id="PR01438">
    <property type="entry name" value="UNVRSLSTRESS"/>
</dbReference>
<dbReference type="InterPro" id="IPR006015">
    <property type="entry name" value="Universal_stress_UspA"/>
</dbReference>
<dbReference type="SUPFAM" id="SSF52402">
    <property type="entry name" value="Adenine nucleotide alpha hydrolases-like"/>
    <property type="match status" value="1"/>
</dbReference>